<dbReference type="AlphaFoldDB" id="A0A8A8DH39"/>
<reference evidence="3" key="2">
    <citation type="submission" date="2021-03" db="EMBL/GenBank/DDBJ databases">
        <title>Complete genome sequence of Burkholderia seminalis 869T2.</title>
        <authorList>
            <person name="Hung S.-H."/>
            <person name="Huang C.-T."/>
            <person name="Huang C.-C."/>
            <person name="Kuo C.-H."/>
        </authorList>
    </citation>
    <scope>NUCLEOTIDE SEQUENCE</scope>
    <source>
        <strain evidence="3">869T2</strain>
    </source>
</reference>
<keyword evidence="4" id="KW-1185">Reference proteome</keyword>
<protein>
    <recommendedName>
        <fullName evidence="5">ATP-binding protein</fullName>
    </recommendedName>
</protein>
<proteinExistence type="predicted"/>
<sequence length="1155" mass="131467">MGTTSQTIEGLDVPPPIAAAGGRGNGVPPLQWSERDVEEAGQDQFRLQQIQVMNWGTFNKLHVFDISPRGHLLVGPSGSGKSTILDAHSALMAPPNSEFNAAARGNDKVARDRTMVTYIRGAWATRETDLGVIAAQYLRPDTTLSAVAEVYANSRGQTLTLVGMWWIKGKSTLAKDVRHSFFVIERAFKLKELSFFMQTDYNLRSFPKHLPEVKLFETHASFRERFKARLGIDHDLALRLLHRTQSSKNLGDINTFMRDNMLDEPQTFSLAKALCEEFNTLAAAHRDVVDARKQRDLLRDAKSHEEQYQEHHAKVDRIETLLKQVDHHSKYLQYTLRRGRANELTIELERLRQQVEALGRRANSEQAELERLITLRGGMNDGNVAGLTAQLETTATRLNQVGRERTRVTGWLKTLGWPEPEDAAHFGEYLGKANILREHGHPHEEEAKEYALRNDLSVAQTQLSELLQEIRSMELRKSNLPWQLVDVRDQIATALKLDPGILPFGGELLDVPKKFERWQGALERLLGPLTRSFLVPEAHYRDVVDWLESNHTGQHVLYLRMRTHQRRTDDGPKSPIRMLDTADDKYGDWLRDEISQHYGDFVCAETMDEFREAARAISLQGQIKRGGTRHEKNDRTRLDNRKDWLIGFSNEQKKLELLDELHAQQTKISESKQVLDDLVASRKREEKKLAAAQELSQVMWADIDTVSVALQLQRLQVQLEDAQRAHPEVRELDTQIEAQRQTVSEAQGARGSESDKYDRSVEQMATLSRELEATPAELQVPPPDAGELQELFGKADRLTLDNLESRRERARGDLKEQRGQADKDRSNARKDLEEALRTFRRNHPLAAADMGETLDDWPDYARVLVRIEQDDLPRFEERFFRLLNEQSDRHIAKLRQRLVTEKEEIRGRMNIVNDALSQSQFNPGTYLRLENRPRTLPEVTTFLADLTACLERNIKPDATRDEREEQFKALSKLVERLHSDKSEDERWKAQVLDVRQHVEFVAKEFDAEGSVRDIFQSGAGKSGGQRQKLAATCLAAALRYQLAGTDRPLPQFCTVLMDEAFDKADSEFTAMTLNIFHTFGFQMLMATPMKAVRTLEPFIGGAHVFSNKSRDSSGAVSIEYDMTHHRLIGLGAPRPDDPSRAANDDSDEGGARAVD</sequence>
<evidence type="ECO:0000256" key="2">
    <source>
        <dbReference type="SAM" id="MobiDB-lite"/>
    </source>
</evidence>
<name>A0A8A8DH39_9BURK</name>
<evidence type="ECO:0000256" key="1">
    <source>
        <dbReference type="SAM" id="Coils"/>
    </source>
</evidence>
<evidence type="ECO:0008006" key="5">
    <source>
        <dbReference type="Google" id="ProtNLM"/>
    </source>
</evidence>
<dbReference type="Proteomes" id="UP000027834">
    <property type="component" value="Chromosome 3"/>
</dbReference>
<dbReference type="Pfam" id="PF13558">
    <property type="entry name" value="SbcC_Walker_B"/>
    <property type="match status" value="1"/>
</dbReference>
<dbReference type="Gene3D" id="3.40.50.300">
    <property type="entry name" value="P-loop containing nucleotide triphosphate hydrolases"/>
    <property type="match status" value="1"/>
</dbReference>
<feature type="compositionally biased region" description="Basic and acidic residues" evidence="2">
    <location>
        <begin position="752"/>
        <end position="761"/>
    </location>
</feature>
<feature type="region of interest" description="Disordered" evidence="2">
    <location>
        <begin position="741"/>
        <end position="761"/>
    </location>
</feature>
<dbReference type="Pfam" id="PF13555">
    <property type="entry name" value="AAA_29"/>
    <property type="match status" value="1"/>
</dbReference>
<accession>A0A8A8DH39</accession>
<feature type="region of interest" description="Disordered" evidence="2">
    <location>
        <begin position="1129"/>
        <end position="1155"/>
    </location>
</feature>
<dbReference type="EMBL" id="CP072522">
    <property type="protein sequence ID" value="QTO23916.1"/>
    <property type="molecule type" value="Genomic_DNA"/>
</dbReference>
<feature type="region of interest" description="Disordered" evidence="2">
    <location>
        <begin position="1"/>
        <end position="29"/>
    </location>
</feature>
<evidence type="ECO:0000313" key="4">
    <source>
        <dbReference type="Proteomes" id="UP000027834"/>
    </source>
</evidence>
<gene>
    <name evidence="3" type="ORF">DT99_032295</name>
</gene>
<dbReference type="SUPFAM" id="SSF52540">
    <property type="entry name" value="P-loop containing nucleoside triphosphate hydrolases"/>
    <property type="match status" value="1"/>
</dbReference>
<keyword evidence="1" id="KW-0175">Coiled coil</keyword>
<feature type="compositionally biased region" description="Basic and acidic residues" evidence="2">
    <location>
        <begin position="1134"/>
        <end position="1143"/>
    </location>
</feature>
<reference evidence="3" key="1">
    <citation type="submission" date="2014-04" db="EMBL/GenBank/DDBJ databases">
        <authorList>
            <person name="Ho Y.-N."/>
            <person name="Huang C.-C."/>
        </authorList>
    </citation>
    <scope>NUCLEOTIDE SEQUENCE</scope>
    <source>
        <strain evidence="3">869T2</strain>
    </source>
</reference>
<evidence type="ECO:0000313" key="3">
    <source>
        <dbReference type="EMBL" id="QTO23916.1"/>
    </source>
</evidence>
<feature type="coiled-coil region" evidence="1">
    <location>
        <begin position="301"/>
        <end position="368"/>
    </location>
</feature>
<organism evidence="3 4">
    <name type="scientific">Burkholderia seminalis</name>
    <dbReference type="NCBI Taxonomy" id="488731"/>
    <lineage>
        <taxon>Bacteria</taxon>
        <taxon>Pseudomonadati</taxon>
        <taxon>Pseudomonadota</taxon>
        <taxon>Betaproteobacteria</taxon>
        <taxon>Burkholderiales</taxon>
        <taxon>Burkholderiaceae</taxon>
        <taxon>Burkholderia</taxon>
        <taxon>Burkholderia cepacia complex</taxon>
    </lineage>
</organism>
<feature type="region of interest" description="Disordered" evidence="2">
    <location>
        <begin position="802"/>
        <end position="829"/>
    </location>
</feature>
<dbReference type="InterPro" id="IPR027417">
    <property type="entry name" value="P-loop_NTPase"/>
</dbReference>
<dbReference type="RefSeq" id="WP_080288039.1">
    <property type="nucleotide sequence ID" value="NZ_CP072522.1"/>
</dbReference>